<keyword evidence="10" id="KW-1185">Reference proteome</keyword>
<name>A0A1T5KPZ0_9GAMM</name>
<feature type="domain" description="Cytochrome C biogenesis protein transmembrane" evidence="8">
    <location>
        <begin position="7"/>
        <end position="210"/>
    </location>
</feature>
<feature type="transmembrane region" description="Helical" evidence="7">
    <location>
        <begin position="118"/>
        <end position="141"/>
    </location>
</feature>
<dbReference type="GO" id="GO:0017004">
    <property type="term" value="P:cytochrome complex assembly"/>
    <property type="evidence" value="ECO:0007669"/>
    <property type="project" value="UniProtKB-KW"/>
</dbReference>
<evidence type="ECO:0000256" key="7">
    <source>
        <dbReference type="SAM" id="Phobius"/>
    </source>
</evidence>
<evidence type="ECO:0000256" key="2">
    <source>
        <dbReference type="ARBA" id="ARBA00006143"/>
    </source>
</evidence>
<evidence type="ECO:0000256" key="1">
    <source>
        <dbReference type="ARBA" id="ARBA00004141"/>
    </source>
</evidence>
<gene>
    <name evidence="9" type="ORF">SAMN06296058_1890</name>
</gene>
<proteinExistence type="inferred from homology"/>
<dbReference type="InterPro" id="IPR051790">
    <property type="entry name" value="Cytochrome_c-biogenesis_DsbD"/>
</dbReference>
<protein>
    <submittedName>
        <fullName evidence="9">Cytochrome c biogenesis protein CcdA</fullName>
    </submittedName>
</protein>
<evidence type="ECO:0000256" key="3">
    <source>
        <dbReference type="ARBA" id="ARBA00022692"/>
    </source>
</evidence>
<sequence length="234" mass="24450">MFDYALAIAAGMATILSPCILPVLPIVLATSAGRGRRDPLLIIAGFVATFAAGGVLIGWLSASSGELQGHIRTASIVVLLVAGLACFWPAPFDWLVARVQQWRAGRAYVPTQAKEPRGGWGLLLVGASLGLAWTPCAGPVLASVLSLAASSQAPTHATALLALYAIGAGLPMLAIAYGGHWVTARLSFLQRRAVLIRQLFGALAVAVALLQLFQYDVLVSAWATQWLPSVSQGL</sequence>
<comment type="subcellular location">
    <subcellularLocation>
        <location evidence="1">Membrane</location>
        <topology evidence="1">Multi-pass membrane protein</topology>
    </subcellularLocation>
</comment>
<keyword evidence="5 7" id="KW-1133">Transmembrane helix</keyword>
<dbReference type="AlphaFoldDB" id="A0A1T5KPZ0"/>
<evidence type="ECO:0000256" key="4">
    <source>
        <dbReference type="ARBA" id="ARBA00022748"/>
    </source>
</evidence>
<reference evidence="9 10" key="1">
    <citation type="submission" date="2017-02" db="EMBL/GenBank/DDBJ databases">
        <authorList>
            <person name="Peterson S.W."/>
        </authorList>
    </citation>
    <scope>NUCLEOTIDE SEQUENCE [LARGE SCALE GENOMIC DNA]</scope>
    <source>
        <strain evidence="9 10">P15</strain>
    </source>
</reference>
<organism evidence="9 10">
    <name type="scientific">Pseudoxanthomonas indica</name>
    <dbReference type="NCBI Taxonomy" id="428993"/>
    <lineage>
        <taxon>Bacteria</taxon>
        <taxon>Pseudomonadati</taxon>
        <taxon>Pseudomonadota</taxon>
        <taxon>Gammaproteobacteria</taxon>
        <taxon>Lysobacterales</taxon>
        <taxon>Lysobacteraceae</taxon>
        <taxon>Pseudoxanthomonas</taxon>
    </lineage>
</organism>
<dbReference type="RefSeq" id="WP_079724144.1">
    <property type="nucleotide sequence ID" value="NZ_BMCL01000002.1"/>
</dbReference>
<evidence type="ECO:0000256" key="6">
    <source>
        <dbReference type="ARBA" id="ARBA00023136"/>
    </source>
</evidence>
<feature type="transmembrane region" description="Helical" evidence="7">
    <location>
        <begin position="6"/>
        <end position="28"/>
    </location>
</feature>
<evidence type="ECO:0000313" key="9">
    <source>
        <dbReference type="EMBL" id="SKC65555.1"/>
    </source>
</evidence>
<feature type="transmembrane region" description="Helical" evidence="7">
    <location>
        <begin position="161"/>
        <end position="182"/>
    </location>
</feature>
<keyword evidence="3 7" id="KW-0812">Transmembrane</keyword>
<keyword evidence="6 7" id="KW-0472">Membrane</keyword>
<feature type="transmembrane region" description="Helical" evidence="7">
    <location>
        <begin position="194"/>
        <end position="213"/>
    </location>
</feature>
<evidence type="ECO:0000313" key="10">
    <source>
        <dbReference type="Proteomes" id="UP000190341"/>
    </source>
</evidence>
<dbReference type="GO" id="GO:0016020">
    <property type="term" value="C:membrane"/>
    <property type="evidence" value="ECO:0007669"/>
    <property type="project" value="UniProtKB-SubCell"/>
</dbReference>
<feature type="transmembrane region" description="Helical" evidence="7">
    <location>
        <begin position="74"/>
        <end position="97"/>
    </location>
</feature>
<dbReference type="Pfam" id="PF02683">
    <property type="entry name" value="DsbD_TM"/>
    <property type="match status" value="1"/>
</dbReference>
<evidence type="ECO:0000256" key="5">
    <source>
        <dbReference type="ARBA" id="ARBA00022989"/>
    </source>
</evidence>
<feature type="transmembrane region" description="Helical" evidence="7">
    <location>
        <begin position="40"/>
        <end position="62"/>
    </location>
</feature>
<dbReference type="PANTHER" id="PTHR31272">
    <property type="entry name" value="CYTOCHROME C-TYPE BIOGENESIS PROTEIN HI_1454-RELATED"/>
    <property type="match status" value="1"/>
</dbReference>
<dbReference type="STRING" id="428993.SAMN06296058_1890"/>
<keyword evidence="4" id="KW-0201">Cytochrome c-type biogenesis</keyword>
<dbReference type="PANTHER" id="PTHR31272:SF9">
    <property type="entry name" value="BLL1027 PROTEIN"/>
    <property type="match status" value="1"/>
</dbReference>
<dbReference type="InterPro" id="IPR003834">
    <property type="entry name" value="Cyt_c_assmbl_TM_dom"/>
</dbReference>
<accession>A0A1T5KPZ0</accession>
<dbReference type="OrthoDB" id="9811352at2"/>
<dbReference type="Proteomes" id="UP000190341">
    <property type="component" value="Unassembled WGS sequence"/>
</dbReference>
<evidence type="ECO:0000259" key="8">
    <source>
        <dbReference type="Pfam" id="PF02683"/>
    </source>
</evidence>
<comment type="similarity">
    <text evidence="2">Belongs to the DsbD family.</text>
</comment>
<dbReference type="EMBL" id="FUZV01000001">
    <property type="protein sequence ID" value="SKC65555.1"/>
    <property type="molecule type" value="Genomic_DNA"/>
</dbReference>